<protein>
    <recommendedName>
        <fullName evidence="5">Glycerol operon regulatory protein</fullName>
    </recommendedName>
</protein>
<reference evidence="8" key="1">
    <citation type="submission" date="2022-05" db="EMBL/GenBank/DDBJ databases">
        <title>Comparative Genomics of Spacecraft Associated Microbes.</title>
        <authorList>
            <person name="Tran M.T."/>
            <person name="Wright A."/>
            <person name="Seuylemezian A."/>
            <person name="Eisen J."/>
            <person name="Coil D."/>
        </authorList>
    </citation>
    <scope>NUCLEOTIDE SEQUENCE</scope>
    <source>
        <strain evidence="8">214.1.1</strain>
    </source>
</reference>
<dbReference type="InterPro" id="IPR050707">
    <property type="entry name" value="HTH_MetabolicPath_Reg"/>
</dbReference>
<dbReference type="GO" id="GO:0003677">
    <property type="term" value="F:DNA binding"/>
    <property type="evidence" value="ECO:0007669"/>
    <property type="project" value="UniProtKB-KW"/>
</dbReference>
<dbReference type="FunFam" id="1.10.10.10:FF:000056">
    <property type="entry name" value="IclR family transcriptional regulator"/>
    <property type="match status" value="1"/>
</dbReference>
<dbReference type="Gene3D" id="3.30.450.40">
    <property type="match status" value="1"/>
</dbReference>
<keyword evidence="9" id="KW-1185">Reference proteome</keyword>
<dbReference type="SUPFAM" id="SSF46785">
    <property type="entry name" value="Winged helix' DNA-binding domain"/>
    <property type="match status" value="1"/>
</dbReference>
<accession>A0A9X2INF3</accession>
<dbReference type="PANTHER" id="PTHR30136:SF7">
    <property type="entry name" value="HTH-TYPE TRANSCRIPTIONAL REGULATOR KDGR-RELATED"/>
    <property type="match status" value="1"/>
</dbReference>
<dbReference type="Gene3D" id="1.10.10.10">
    <property type="entry name" value="Winged helix-like DNA-binding domain superfamily/Winged helix DNA-binding domain"/>
    <property type="match status" value="1"/>
</dbReference>
<proteinExistence type="predicted"/>
<dbReference type="EMBL" id="JAMBOL010000010">
    <property type="protein sequence ID" value="MCM3714814.1"/>
    <property type="molecule type" value="Genomic_DNA"/>
</dbReference>
<feature type="domain" description="HTH iclR-type" evidence="6">
    <location>
        <begin position="4"/>
        <end position="66"/>
    </location>
</feature>
<gene>
    <name evidence="8" type="ORF">M3202_12060</name>
</gene>
<dbReference type="GO" id="GO:0003700">
    <property type="term" value="F:DNA-binding transcription factor activity"/>
    <property type="evidence" value="ECO:0007669"/>
    <property type="project" value="TreeGrafter"/>
</dbReference>
<dbReference type="InterPro" id="IPR005471">
    <property type="entry name" value="Tscrpt_reg_IclR_N"/>
</dbReference>
<evidence type="ECO:0000313" key="8">
    <source>
        <dbReference type="EMBL" id="MCM3714814.1"/>
    </source>
</evidence>
<dbReference type="SMART" id="SM00346">
    <property type="entry name" value="HTH_ICLR"/>
    <property type="match status" value="1"/>
</dbReference>
<dbReference type="AlphaFoldDB" id="A0A9X2INF3"/>
<keyword evidence="3" id="KW-0804">Transcription</keyword>
<dbReference type="GO" id="GO:0045892">
    <property type="term" value="P:negative regulation of DNA-templated transcription"/>
    <property type="evidence" value="ECO:0007669"/>
    <property type="project" value="TreeGrafter"/>
</dbReference>
<evidence type="ECO:0000259" key="7">
    <source>
        <dbReference type="PROSITE" id="PS51078"/>
    </source>
</evidence>
<dbReference type="SUPFAM" id="SSF55781">
    <property type="entry name" value="GAF domain-like"/>
    <property type="match status" value="1"/>
</dbReference>
<dbReference type="PROSITE" id="PS51078">
    <property type="entry name" value="ICLR_ED"/>
    <property type="match status" value="1"/>
</dbReference>
<dbReference type="Pfam" id="PF01614">
    <property type="entry name" value="IclR_C"/>
    <property type="match status" value="1"/>
</dbReference>
<dbReference type="PANTHER" id="PTHR30136">
    <property type="entry name" value="HELIX-TURN-HELIX TRANSCRIPTIONAL REGULATOR, ICLR FAMILY"/>
    <property type="match status" value="1"/>
</dbReference>
<dbReference type="PROSITE" id="PS51077">
    <property type="entry name" value="HTH_ICLR"/>
    <property type="match status" value="1"/>
</dbReference>
<dbReference type="RefSeq" id="WP_251223584.1">
    <property type="nucleotide sequence ID" value="NZ_JAMBOL010000010.1"/>
</dbReference>
<keyword evidence="2" id="KW-0238">DNA-binding</keyword>
<feature type="domain" description="IclR-ED" evidence="7">
    <location>
        <begin position="67"/>
        <end position="250"/>
    </location>
</feature>
<evidence type="ECO:0000256" key="2">
    <source>
        <dbReference type="ARBA" id="ARBA00023125"/>
    </source>
</evidence>
<evidence type="ECO:0000313" key="9">
    <source>
        <dbReference type="Proteomes" id="UP001139179"/>
    </source>
</evidence>
<dbReference type="InterPro" id="IPR014757">
    <property type="entry name" value="Tscrpt_reg_IclR_C"/>
</dbReference>
<evidence type="ECO:0000256" key="4">
    <source>
        <dbReference type="ARBA" id="ARBA00058938"/>
    </source>
</evidence>
<name>A0A9X2INF3_9BACI</name>
<dbReference type="Pfam" id="PF09339">
    <property type="entry name" value="HTH_IclR"/>
    <property type="match status" value="1"/>
</dbReference>
<evidence type="ECO:0000256" key="5">
    <source>
        <dbReference type="ARBA" id="ARBA00070406"/>
    </source>
</evidence>
<dbReference type="InterPro" id="IPR036390">
    <property type="entry name" value="WH_DNA-bd_sf"/>
</dbReference>
<evidence type="ECO:0000256" key="3">
    <source>
        <dbReference type="ARBA" id="ARBA00023163"/>
    </source>
</evidence>
<organism evidence="8 9">
    <name type="scientific">Halalkalibacter oceani</name>
    <dbReference type="NCBI Taxonomy" id="1653776"/>
    <lineage>
        <taxon>Bacteria</taxon>
        <taxon>Bacillati</taxon>
        <taxon>Bacillota</taxon>
        <taxon>Bacilli</taxon>
        <taxon>Bacillales</taxon>
        <taxon>Bacillaceae</taxon>
        <taxon>Halalkalibacter</taxon>
    </lineage>
</organism>
<comment type="function">
    <text evidence="4">May be an activator protein for the gylABX operon.</text>
</comment>
<dbReference type="Proteomes" id="UP001139179">
    <property type="component" value="Unassembled WGS sequence"/>
</dbReference>
<comment type="caution">
    <text evidence="8">The sequence shown here is derived from an EMBL/GenBank/DDBJ whole genome shotgun (WGS) entry which is preliminary data.</text>
</comment>
<dbReference type="InterPro" id="IPR029016">
    <property type="entry name" value="GAF-like_dom_sf"/>
</dbReference>
<evidence type="ECO:0000256" key="1">
    <source>
        <dbReference type="ARBA" id="ARBA00023015"/>
    </source>
</evidence>
<dbReference type="InterPro" id="IPR036388">
    <property type="entry name" value="WH-like_DNA-bd_sf"/>
</dbReference>
<evidence type="ECO:0000259" key="6">
    <source>
        <dbReference type="PROSITE" id="PS51077"/>
    </source>
</evidence>
<sequence>MPIIQSVDRALRILDLFDEYETELKITEISERMVLHKSTVHSLLKTLQKHHYIEQNPENGRYRLGMKLFERGNFVIQSLDLRAIAKEHLIELSRETGRTIHLVILDGKEGVYIDKVESSTASVLYSKIGRRVPIHSSGVGKALVAFKSDAELEQILENYEYTRQTENTITNKEDFLQEVKLIQEKGYAIDDQENEPGVFCVAIPVRDYTGQVVAAISSSSTATQLTEDELEKNIDILKATAMELSRKLGYGFQTTKKLGSH</sequence>
<keyword evidence="1" id="KW-0805">Transcription regulation</keyword>